<keyword evidence="3" id="KW-1185">Reference proteome</keyword>
<reference evidence="3" key="1">
    <citation type="journal article" date="2019" name="Int. J. Syst. Evol. Microbiol.">
        <title>The Global Catalogue of Microorganisms (GCM) 10K type strain sequencing project: providing services to taxonomists for standard genome sequencing and annotation.</title>
        <authorList>
            <consortium name="The Broad Institute Genomics Platform"/>
            <consortium name="The Broad Institute Genome Sequencing Center for Infectious Disease"/>
            <person name="Wu L."/>
            <person name="Ma J."/>
        </authorList>
    </citation>
    <scope>NUCLEOTIDE SEQUENCE [LARGE SCALE GENOMIC DNA]</scope>
    <source>
        <strain evidence="3">JCM 16014</strain>
    </source>
</reference>
<feature type="compositionally biased region" description="Polar residues" evidence="1">
    <location>
        <begin position="247"/>
        <end position="259"/>
    </location>
</feature>
<name>A0ABN2TU01_9ACTN</name>
<feature type="compositionally biased region" description="Basic residues" evidence="1">
    <location>
        <begin position="77"/>
        <end position="95"/>
    </location>
</feature>
<feature type="compositionally biased region" description="Polar residues" evidence="1">
    <location>
        <begin position="138"/>
        <end position="150"/>
    </location>
</feature>
<feature type="region of interest" description="Disordered" evidence="1">
    <location>
        <begin position="1"/>
        <end position="109"/>
    </location>
</feature>
<feature type="compositionally biased region" description="Basic residues" evidence="1">
    <location>
        <begin position="216"/>
        <end position="245"/>
    </location>
</feature>
<sequence>MNEHNVPLRRTHPQRTIKRTGPSHRPDNNSSLSPRDMRSHNVPSQIPNLPNTPDIPNIPDIANNIPDIHNAPTSHSLTRRHPQTRGRRDRTHRIPHPLQPNTRRQPRTKPLHTIKNPLRIIVQQAILHRRYPPRASKATHQSPAQQQIVRTHQDRGPLRMPHPATTPDGSGQQIHSNLVANAKPKPSPSPKPLTTLPLRPPLPQPPQPPLNPPNRPLRKAMRRQHIHQPPRRRLRRTNHPPKKPGQHTGSSRVRPSSHPQLCGKTLRRHGSLHGIRSPAGRCIEELFEPASHPRLPPRPRPDPSAESDTV</sequence>
<gene>
    <name evidence="2" type="ORF">GCM10009839_16200</name>
</gene>
<dbReference type="Proteomes" id="UP001500751">
    <property type="component" value="Unassembled WGS sequence"/>
</dbReference>
<evidence type="ECO:0000313" key="2">
    <source>
        <dbReference type="EMBL" id="GAA2020297.1"/>
    </source>
</evidence>
<dbReference type="EMBL" id="BAAAQN010000007">
    <property type="protein sequence ID" value="GAA2020297.1"/>
    <property type="molecule type" value="Genomic_DNA"/>
</dbReference>
<organism evidence="2 3">
    <name type="scientific">Catenulispora yoronensis</name>
    <dbReference type="NCBI Taxonomy" id="450799"/>
    <lineage>
        <taxon>Bacteria</taxon>
        <taxon>Bacillati</taxon>
        <taxon>Actinomycetota</taxon>
        <taxon>Actinomycetes</taxon>
        <taxon>Catenulisporales</taxon>
        <taxon>Catenulisporaceae</taxon>
        <taxon>Catenulispora</taxon>
    </lineage>
</organism>
<comment type="caution">
    <text evidence="2">The sequence shown here is derived from an EMBL/GenBank/DDBJ whole genome shotgun (WGS) entry which is preliminary data.</text>
</comment>
<feature type="compositionally biased region" description="Pro residues" evidence="1">
    <location>
        <begin position="198"/>
        <end position="215"/>
    </location>
</feature>
<feature type="compositionally biased region" description="Polar residues" evidence="1">
    <location>
        <begin position="167"/>
        <end position="179"/>
    </location>
</feature>
<accession>A0ABN2TU01</accession>
<feature type="region of interest" description="Disordered" evidence="1">
    <location>
        <begin position="132"/>
        <end position="310"/>
    </location>
</feature>
<protein>
    <submittedName>
        <fullName evidence="2">Uncharacterized protein</fullName>
    </submittedName>
</protein>
<feature type="compositionally biased region" description="Basic residues" evidence="1">
    <location>
        <begin position="7"/>
        <end position="22"/>
    </location>
</feature>
<proteinExistence type="predicted"/>
<feature type="compositionally biased region" description="Low complexity" evidence="1">
    <location>
        <begin position="46"/>
        <end position="70"/>
    </location>
</feature>
<evidence type="ECO:0000313" key="3">
    <source>
        <dbReference type="Proteomes" id="UP001500751"/>
    </source>
</evidence>
<evidence type="ECO:0000256" key="1">
    <source>
        <dbReference type="SAM" id="MobiDB-lite"/>
    </source>
</evidence>